<dbReference type="EMBL" id="JXNT01000001">
    <property type="protein sequence ID" value="ODM23461.1"/>
    <property type="molecule type" value="Genomic_DNA"/>
</dbReference>
<keyword evidence="3" id="KW-1185">Reference proteome</keyword>
<protein>
    <recommendedName>
        <fullName evidence="1">DUF7770 domain-containing protein</fullName>
    </recommendedName>
</protein>
<proteinExistence type="predicted"/>
<sequence length="64" mass="7203">MTPSYTVPSDIQPDESKGIVIVSDLPYAIPDVATKVVRLDVRPGTKVSDFIDLILDKKRHLYEF</sequence>
<reference evidence="2 3" key="1">
    <citation type="journal article" date="2016" name="BMC Genomics">
        <title>Comparative genomic and transcriptomic analyses of the Fuzhuan brick tea-fermentation fungus Aspergillus cristatus.</title>
        <authorList>
            <person name="Ge Y."/>
            <person name="Wang Y."/>
            <person name="Liu Y."/>
            <person name="Tan Y."/>
            <person name="Ren X."/>
            <person name="Zhang X."/>
            <person name="Hyde K.D."/>
            <person name="Liu Y."/>
            <person name="Liu Z."/>
        </authorList>
    </citation>
    <scope>NUCLEOTIDE SEQUENCE [LARGE SCALE GENOMIC DNA]</scope>
    <source>
        <strain evidence="2 3">GZAAS20.1005</strain>
    </source>
</reference>
<dbReference type="Pfam" id="PF24968">
    <property type="entry name" value="DUF7770"/>
    <property type="match status" value="1"/>
</dbReference>
<feature type="domain" description="DUF7770" evidence="1">
    <location>
        <begin position="10"/>
        <end position="64"/>
    </location>
</feature>
<evidence type="ECO:0000313" key="2">
    <source>
        <dbReference type="EMBL" id="ODM23461.1"/>
    </source>
</evidence>
<evidence type="ECO:0000313" key="3">
    <source>
        <dbReference type="Proteomes" id="UP000094569"/>
    </source>
</evidence>
<name>A0A1E3BRQ6_ASPCR</name>
<dbReference type="STRING" id="573508.A0A1E3BRQ6"/>
<accession>A0A1E3BRQ6</accession>
<dbReference type="InterPro" id="IPR056672">
    <property type="entry name" value="DUF7770"/>
</dbReference>
<dbReference type="AlphaFoldDB" id="A0A1E3BRQ6"/>
<dbReference type="OrthoDB" id="3527137at2759"/>
<organism evidence="2 3">
    <name type="scientific">Aspergillus cristatus</name>
    <name type="common">Chinese Fuzhuan brick tea-fermentation fungus</name>
    <name type="synonym">Eurotium cristatum</name>
    <dbReference type="NCBI Taxonomy" id="573508"/>
    <lineage>
        <taxon>Eukaryota</taxon>
        <taxon>Fungi</taxon>
        <taxon>Dikarya</taxon>
        <taxon>Ascomycota</taxon>
        <taxon>Pezizomycotina</taxon>
        <taxon>Eurotiomycetes</taxon>
        <taxon>Eurotiomycetidae</taxon>
        <taxon>Eurotiales</taxon>
        <taxon>Aspergillaceae</taxon>
        <taxon>Aspergillus</taxon>
        <taxon>Aspergillus subgen. Aspergillus</taxon>
    </lineage>
</organism>
<dbReference type="VEuPathDB" id="FungiDB:SI65_01050"/>
<comment type="caution">
    <text evidence="2">The sequence shown here is derived from an EMBL/GenBank/DDBJ whole genome shotgun (WGS) entry which is preliminary data.</text>
</comment>
<dbReference type="Proteomes" id="UP000094569">
    <property type="component" value="Unassembled WGS sequence"/>
</dbReference>
<evidence type="ECO:0000259" key="1">
    <source>
        <dbReference type="Pfam" id="PF24968"/>
    </source>
</evidence>
<gene>
    <name evidence="2" type="ORF">SI65_01050</name>
</gene>